<proteinExistence type="predicted"/>
<name>A0A914LZD5_MELIC</name>
<reference evidence="2" key="1">
    <citation type="submission" date="2022-11" db="UniProtKB">
        <authorList>
            <consortium name="WormBaseParasite"/>
        </authorList>
    </citation>
    <scope>IDENTIFICATION</scope>
</reference>
<organism evidence="1 2">
    <name type="scientific">Meloidogyne incognita</name>
    <name type="common">Southern root-knot nematode worm</name>
    <name type="synonym">Oxyuris incognita</name>
    <dbReference type="NCBI Taxonomy" id="6306"/>
    <lineage>
        <taxon>Eukaryota</taxon>
        <taxon>Metazoa</taxon>
        <taxon>Ecdysozoa</taxon>
        <taxon>Nematoda</taxon>
        <taxon>Chromadorea</taxon>
        <taxon>Rhabditida</taxon>
        <taxon>Tylenchina</taxon>
        <taxon>Tylenchomorpha</taxon>
        <taxon>Tylenchoidea</taxon>
        <taxon>Meloidogynidae</taxon>
        <taxon>Meloidogyninae</taxon>
        <taxon>Meloidogyne</taxon>
        <taxon>Meloidogyne incognita group</taxon>
    </lineage>
</organism>
<dbReference type="Proteomes" id="UP000887563">
    <property type="component" value="Unplaced"/>
</dbReference>
<dbReference type="WBParaSite" id="Minc3s01076g20487">
    <property type="protein sequence ID" value="Minc3s01076g20487"/>
    <property type="gene ID" value="Minc3s01076g20487"/>
</dbReference>
<protein>
    <submittedName>
        <fullName evidence="2">Candidate secreted effector</fullName>
    </submittedName>
</protein>
<dbReference type="AlphaFoldDB" id="A0A914LZD5"/>
<keyword evidence="1" id="KW-1185">Reference proteome</keyword>
<evidence type="ECO:0000313" key="1">
    <source>
        <dbReference type="Proteomes" id="UP000887563"/>
    </source>
</evidence>
<sequence length="60" mass="7117">MKCVGKYVELRLHKLHSLRCRQTTRFHFLQFTFSLQSPRSHMSQVFFQFSAVVAGSHVEF</sequence>
<accession>A0A914LZD5</accession>
<evidence type="ECO:0000313" key="2">
    <source>
        <dbReference type="WBParaSite" id="Minc3s01076g20487"/>
    </source>
</evidence>